<organism evidence="1 2">
    <name type="scientific">Undibacterium seohonense</name>
    <dbReference type="NCBI Taxonomy" id="1344950"/>
    <lineage>
        <taxon>Bacteria</taxon>
        <taxon>Pseudomonadati</taxon>
        <taxon>Pseudomonadota</taxon>
        <taxon>Betaproteobacteria</taxon>
        <taxon>Burkholderiales</taxon>
        <taxon>Oxalobacteraceae</taxon>
        <taxon>Undibacterium</taxon>
    </lineage>
</organism>
<proteinExistence type="predicted"/>
<gene>
    <name evidence="1" type="ORF">H8K52_13290</name>
</gene>
<dbReference type="InterPro" id="IPR025563">
    <property type="entry name" value="DUF4286"/>
</dbReference>
<dbReference type="EMBL" id="JACOFW010000015">
    <property type="protein sequence ID" value="MBC3808322.1"/>
    <property type="molecule type" value="Genomic_DNA"/>
</dbReference>
<dbReference type="Pfam" id="PF14114">
    <property type="entry name" value="DUF4286"/>
    <property type="match status" value="1"/>
</dbReference>
<name>A0ABR6X603_9BURK</name>
<reference evidence="1 2" key="1">
    <citation type="submission" date="2020-08" db="EMBL/GenBank/DDBJ databases">
        <title>Novel species isolated from subtropical streams in China.</title>
        <authorList>
            <person name="Lu H."/>
        </authorList>
    </citation>
    <scope>NUCLEOTIDE SEQUENCE [LARGE SCALE GENOMIC DNA]</scope>
    <source>
        <strain evidence="1 2">KACC 16656</strain>
    </source>
</reference>
<accession>A0ABR6X603</accession>
<comment type="caution">
    <text evidence="1">The sequence shown here is derived from an EMBL/GenBank/DDBJ whole genome shotgun (WGS) entry which is preliminary data.</text>
</comment>
<protein>
    <submittedName>
        <fullName evidence="1">DUF4286 family protein</fullName>
    </submittedName>
</protein>
<evidence type="ECO:0000313" key="1">
    <source>
        <dbReference type="EMBL" id="MBC3808322.1"/>
    </source>
</evidence>
<dbReference type="RefSeq" id="WP_186923398.1">
    <property type="nucleotide sequence ID" value="NZ_JACOFW010000015.1"/>
</dbReference>
<sequence length="122" mass="14300">MKLLVQRRGAEQGCTHTLNGKLSMVFYEVNVTVRPDLRSSFMTYMREKHIPEIWETRCFQHIHFDEAGDNVFRTCYQAATTADYQRYLDQYASAMRADFLQHFPDGCAVSRQVWTGIQSWGH</sequence>
<keyword evidence="2" id="KW-1185">Reference proteome</keyword>
<evidence type="ECO:0000313" key="2">
    <source>
        <dbReference type="Proteomes" id="UP000648257"/>
    </source>
</evidence>
<dbReference type="Proteomes" id="UP000648257">
    <property type="component" value="Unassembled WGS sequence"/>
</dbReference>